<dbReference type="Gene3D" id="2.60.120.10">
    <property type="entry name" value="Jelly Rolls"/>
    <property type="match status" value="1"/>
</dbReference>
<protein>
    <recommendedName>
        <fullName evidence="4">homogentisate 1,2-dioxygenase</fullName>
        <ecNumber evidence="4">1.13.11.5</ecNumber>
    </recommendedName>
</protein>
<dbReference type="NCBIfam" id="TIGR01015">
    <property type="entry name" value="hmgA"/>
    <property type="match status" value="1"/>
</dbReference>
<evidence type="ECO:0000256" key="12">
    <source>
        <dbReference type="PIRSR" id="PIRSR605708-2"/>
    </source>
</evidence>
<feature type="domain" description="Homogentisate 1,2-dioxygenase C-terminal" evidence="13">
    <location>
        <begin position="334"/>
        <end position="486"/>
    </location>
</feature>
<evidence type="ECO:0000256" key="5">
    <source>
        <dbReference type="ARBA" id="ARBA00022723"/>
    </source>
</evidence>
<feature type="binding site" evidence="12">
    <location>
        <position position="388"/>
    </location>
    <ligand>
        <name>Fe cation</name>
        <dbReference type="ChEBI" id="CHEBI:24875"/>
    </ligand>
</feature>
<dbReference type="PANTHER" id="PTHR11056">
    <property type="entry name" value="HOMOGENTISATE 1,2-DIOXYGENASE"/>
    <property type="match status" value="1"/>
</dbReference>
<keyword evidence="6" id="KW-0828">Tyrosine catabolism</keyword>
<keyword evidence="9 12" id="KW-0408">Iron</keyword>
<accession>A0A093VNA7</accession>
<evidence type="ECO:0000256" key="1">
    <source>
        <dbReference type="ARBA" id="ARBA00001962"/>
    </source>
</evidence>
<dbReference type="CDD" id="cd07000">
    <property type="entry name" value="cupin_HGO_N"/>
    <property type="match status" value="1"/>
</dbReference>
<dbReference type="GO" id="GO:0005737">
    <property type="term" value="C:cytoplasm"/>
    <property type="evidence" value="ECO:0007669"/>
    <property type="project" value="TreeGrafter"/>
</dbReference>
<evidence type="ECO:0000313" key="15">
    <source>
        <dbReference type="EMBL" id="KFX51469.1"/>
    </source>
</evidence>
<evidence type="ECO:0000256" key="7">
    <source>
        <dbReference type="ARBA" id="ARBA00022964"/>
    </source>
</evidence>
<evidence type="ECO:0000256" key="2">
    <source>
        <dbReference type="ARBA" id="ARBA00004704"/>
    </source>
</evidence>
<feature type="binding site" evidence="12">
    <location>
        <position position="394"/>
    </location>
    <ligand>
        <name>Fe cation</name>
        <dbReference type="ChEBI" id="CHEBI:24875"/>
    </ligand>
</feature>
<dbReference type="GO" id="GO:0006572">
    <property type="term" value="P:L-tyrosine catabolic process"/>
    <property type="evidence" value="ECO:0007669"/>
    <property type="project" value="UniProtKB-KW"/>
</dbReference>
<name>A0A093VNA7_TALMA</name>
<proteinExistence type="inferred from homology"/>
<dbReference type="InterPro" id="IPR046452">
    <property type="entry name" value="HgmA_N"/>
</dbReference>
<evidence type="ECO:0000256" key="10">
    <source>
        <dbReference type="ARBA" id="ARBA00023232"/>
    </source>
</evidence>
<evidence type="ECO:0000256" key="3">
    <source>
        <dbReference type="ARBA" id="ARBA00007757"/>
    </source>
</evidence>
<dbReference type="SUPFAM" id="SSF51182">
    <property type="entry name" value="RmlC-like cupins"/>
    <property type="match status" value="1"/>
</dbReference>
<comment type="similarity">
    <text evidence="3">Belongs to the homogentisate dioxygenase family.</text>
</comment>
<dbReference type="InterPro" id="IPR005708">
    <property type="entry name" value="Homogentis_dOase"/>
</dbReference>
<dbReference type="EMBL" id="JPOX01000005">
    <property type="protein sequence ID" value="KFX51469.1"/>
    <property type="molecule type" value="Genomic_DNA"/>
</dbReference>
<keyword evidence="8" id="KW-0560">Oxidoreductase</keyword>
<dbReference type="InterPro" id="IPR011051">
    <property type="entry name" value="RmlC_Cupin_sf"/>
</dbReference>
<feature type="binding site" evidence="12">
    <location>
        <position position="424"/>
    </location>
    <ligand>
        <name>Fe cation</name>
        <dbReference type="ChEBI" id="CHEBI:24875"/>
    </ligand>
</feature>
<evidence type="ECO:0000256" key="11">
    <source>
        <dbReference type="PIRSR" id="PIRSR605708-1"/>
    </source>
</evidence>
<evidence type="ECO:0000259" key="14">
    <source>
        <dbReference type="Pfam" id="PF20510"/>
    </source>
</evidence>
<evidence type="ECO:0000259" key="13">
    <source>
        <dbReference type="Pfam" id="PF04209"/>
    </source>
</evidence>
<feature type="domain" description="Homogentisate 1,2-dioxygenase N-terminal" evidence="14">
    <location>
        <begin position="40"/>
        <end position="113"/>
    </location>
</feature>
<feature type="active site" description="Proton acceptor" evidence="11">
    <location>
        <position position="345"/>
    </location>
</feature>
<dbReference type="UniPathway" id="UPA00139">
    <property type="reaction ID" value="UER00339"/>
</dbReference>
<organism evidence="15">
    <name type="scientific">Talaromyces marneffei PM1</name>
    <dbReference type="NCBI Taxonomy" id="1077442"/>
    <lineage>
        <taxon>Eukaryota</taxon>
        <taxon>Fungi</taxon>
        <taxon>Dikarya</taxon>
        <taxon>Ascomycota</taxon>
        <taxon>Pezizomycotina</taxon>
        <taxon>Eurotiomycetes</taxon>
        <taxon>Eurotiomycetidae</taxon>
        <taxon>Eurotiales</taxon>
        <taxon>Trichocomaceae</taxon>
        <taxon>Talaromyces</taxon>
        <taxon>Talaromyces sect. Talaromyces</taxon>
    </lineage>
</organism>
<dbReference type="EC" id="1.13.11.5" evidence="4"/>
<feature type="binding site" evidence="12">
    <location>
        <position position="424"/>
    </location>
    <ligand>
        <name>homogentisate</name>
        <dbReference type="ChEBI" id="CHEBI:16169"/>
    </ligand>
</feature>
<dbReference type="PANTHER" id="PTHR11056:SF4">
    <property type="entry name" value="HOMOGENTISATE 1,2-DIOXYGENASE"/>
    <property type="match status" value="1"/>
</dbReference>
<evidence type="ECO:0000256" key="6">
    <source>
        <dbReference type="ARBA" id="ARBA00022878"/>
    </source>
</evidence>
<dbReference type="FunFam" id="2.60.120.10:FF:000034">
    <property type="entry name" value="Homogentisate 1,2-dioxygenase"/>
    <property type="match status" value="1"/>
</dbReference>
<dbReference type="InterPro" id="IPR046451">
    <property type="entry name" value="HgmA_C"/>
</dbReference>
<dbReference type="GO" id="GO:0046872">
    <property type="term" value="F:metal ion binding"/>
    <property type="evidence" value="ECO:0007669"/>
    <property type="project" value="UniProtKB-KW"/>
</dbReference>
<dbReference type="Pfam" id="PF04209">
    <property type="entry name" value="HgmA_C"/>
    <property type="match status" value="1"/>
</dbReference>
<comment type="caution">
    <text evidence="15">The sequence shown here is derived from an EMBL/GenBank/DDBJ whole genome shotgun (WGS) entry which is preliminary data.</text>
</comment>
<evidence type="ECO:0000256" key="4">
    <source>
        <dbReference type="ARBA" id="ARBA00013127"/>
    </source>
</evidence>
<sequence length="510" mass="57367">MPSTADLQDPAEYQKIFHWAETQKDATIPSFNTRKNDPYKYQEGFGNHFSSEAIPGTIPHGQNSPRNVRFGLYAEQITATAFIAPRHANKKAWLYRVRPAVAHQGFVWFSNITPCLTRANWDPKQTELPDNKDTECCFLPLNPKIHVSPTQLAWLPTDIPEEETDFVTGLRTFAGSGDPTLREGLATHVYVANKSMTKKAFVNSDGEFLIVPEKGALNIQTEFGPLFVQPGELVVIQRGIRFRVELPDGPSRGYILEIWGSTFELPELGPLGANGLANSRDFLTPTAQYEVVQEPWEIVYKLGGKYFKSTQNHSPFDVVAWHGNYVPYKYDMTKFVNVGSISVDHIDPSIFCVLTAKSRDLTSPLADFLIFSPRWDVASHTYRPPYYHRNAASELMGLVYGDYGGRSDEFMPGSISFECGMVPHGVAYEQFKEATESTPPVMQISPASIAFMFESSRPFTITDYAWNSSKKHEHEPKMWDNLVDNFSSHLKEVDEILGKGVEKLKVNGTS</sequence>
<dbReference type="GO" id="GO:0004411">
    <property type="term" value="F:homogentisate 1,2-dioxygenase activity"/>
    <property type="evidence" value="ECO:0007669"/>
    <property type="project" value="UniProtKB-EC"/>
</dbReference>
<gene>
    <name evidence="15" type="ORF">GQ26_0052510</name>
</gene>
<dbReference type="GO" id="GO:0006559">
    <property type="term" value="P:L-phenylalanine catabolic process"/>
    <property type="evidence" value="ECO:0007669"/>
    <property type="project" value="UniProtKB-UniPathway"/>
</dbReference>
<feature type="domain" description="Homogentisate 1,2-dioxygenase N-terminal" evidence="14">
    <location>
        <begin position="143"/>
        <end position="332"/>
    </location>
</feature>
<dbReference type="Pfam" id="PF20510">
    <property type="entry name" value="HgmA_N"/>
    <property type="match status" value="2"/>
</dbReference>
<evidence type="ECO:0000256" key="8">
    <source>
        <dbReference type="ARBA" id="ARBA00023002"/>
    </source>
</evidence>
<comment type="cofactor">
    <cofactor evidence="1 12">
        <name>Fe cation</name>
        <dbReference type="ChEBI" id="CHEBI:24875"/>
    </cofactor>
</comment>
<evidence type="ECO:0000256" key="9">
    <source>
        <dbReference type="ARBA" id="ARBA00023004"/>
    </source>
</evidence>
<feature type="binding site" evidence="12">
    <location>
        <position position="403"/>
    </location>
    <ligand>
        <name>homogentisate</name>
        <dbReference type="ChEBI" id="CHEBI:16169"/>
    </ligand>
</feature>
<reference evidence="15" key="1">
    <citation type="journal article" date="2014" name="PLoS Genet.">
        <title>Signature Gene Expression Reveals Novel Clues to the Molecular Mechanisms of Dimorphic Transition in Penicillium marneffei.</title>
        <authorList>
            <person name="Yang E."/>
            <person name="Wang G."/>
            <person name="Cai J."/>
            <person name="Woo P.C."/>
            <person name="Lau S.K."/>
            <person name="Yuen K.-Y."/>
            <person name="Chow W.-N."/>
            <person name="Lin X."/>
        </authorList>
    </citation>
    <scope>NUCLEOTIDE SEQUENCE [LARGE SCALE GENOMIC DNA]</scope>
    <source>
        <strain evidence="15">PM1</strain>
    </source>
</reference>
<dbReference type="AlphaFoldDB" id="A0A093VNA7"/>
<keyword evidence="7 15" id="KW-0223">Dioxygenase</keyword>
<dbReference type="InterPro" id="IPR014710">
    <property type="entry name" value="RmlC-like_jellyroll"/>
</dbReference>
<keyword evidence="10" id="KW-0585">Phenylalanine catabolism</keyword>
<keyword evidence="5 12" id="KW-0479">Metal-binding</keyword>
<comment type="pathway">
    <text evidence="2">Amino-acid degradation; L-phenylalanine degradation; acetoacetate and fumarate from L-phenylalanine: step 4/6.</text>
</comment>